<dbReference type="Pfam" id="PF02517">
    <property type="entry name" value="Rce1-like"/>
    <property type="match status" value="1"/>
</dbReference>
<dbReference type="AlphaFoldDB" id="A0A6N8J8J9"/>
<feature type="transmembrane region" description="Helical" evidence="1">
    <location>
        <begin position="173"/>
        <end position="193"/>
    </location>
</feature>
<dbReference type="RefSeq" id="WP_157300243.1">
    <property type="nucleotide sequence ID" value="NZ_BAAAZB010000006.1"/>
</dbReference>
<dbReference type="InterPro" id="IPR052710">
    <property type="entry name" value="CAAX_protease"/>
</dbReference>
<name>A0A6N8J8J9_9BACT</name>
<feature type="transmembrane region" description="Helical" evidence="1">
    <location>
        <begin position="53"/>
        <end position="76"/>
    </location>
</feature>
<keyword evidence="1" id="KW-0472">Membrane</keyword>
<evidence type="ECO:0000313" key="3">
    <source>
        <dbReference type="EMBL" id="MVT41605.1"/>
    </source>
</evidence>
<proteinExistence type="predicted"/>
<feature type="transmembrane region" description="Helical" evidence="1">
    <location>
        <begin position="205"/>
        <end position="233"/>
    </location>
</feature>
<organism evidence="3 4">
    <name type="scientific">Chitinophaga oryziterrae</name>
    <dbReference type="NCBI Taxonomy" id="1031224"/>
    <lineage>
        <taxon>Bacteria</taxon>
        <taxon>Pseudomonadati</taxon>
        <taxon>Bacteroidota</taxon>
        <taxon>Chitinophagia</taxon>
        <taxon>Chitinophagales</taxon>
        <taxon>Chitinophagaceae</taxon>
        <taxon>Chitinophaga</taxon>
    </lineage>
</organism>
<evidence type="ECO:0000256" key="1">
    <source>
        <dbReference type="SAM" id="Phobius"/>
    </source>
</evidence>
<keyword evidence="3" id="KW-0482">Metalloprotease</keyword>
<keyword evidence="3" id="KW-0645">Protease</keyword>
<accession>A0A6N8J8J9</accession>
<dbReference type="EMBL" id="WRXO01000003">
    <property type="protein sequence ID" value="MVT41605.1"/>
    <property type="molecule type" value="Genomic_DNA"/>
</dbReference>
<dbReference type="GO" id="GO:0004175">
    <property type="term" value="F:endopeptidase activity"/>
    <property type="evidence" value="ECO:0007669"/>
    <property type="project" value="UniProtKB-ARBA"/>
</dbReference>
<dbReference type="OrthoDB" id="1491998at2"/>
<feature type="transmembrane region" description="Helical" evidence="1">
    <location>
        <begin position="26"/>
        <end position="47"/>
    </location>
</feature>
<feature type="transmembrane region" description="Helical" evidence="1">
    <location>
        <begin position="254"/>
        <end position="278"/>
    </location>
</feature>
<sequence length="288" mass="32176">MPNRYSQLRSSPLFQQSGLNFSPRSIWLFIALGTGAWSLNILGQAAFPSQNTIPYIFRTTITALIVIFTIIGNIRLLKQNHLPTTFLGLDFSRRSFFNFLLGACIGILSLSLMGLILYLFVPFHFSAGTLNGSEILKESYSYFWGNFLEELIFRGFLLIALSNRIGWHKAVWVMALAFGSFHLPGTGFGIAGLKMVVTTATYSLIFSYAFILTGSLWTAIGVHVISNILLHTITGLDGANKAMLRPTFNDKLPINYDVSFLTFLITTTIVSFFLFLLIKANNRNVDIK</sequence>
<dbReference type="InterPro" id="IPR003675">
    <property type="entry name" value="Rce1/LyrA-like_dom"/>
</dbReference>
<keyword evidence="4" id="KW-1185">Reference proteome</keyword>
<evidence type="ECO:0000259" key="2">
    <source>
        <dbReference type="Pfam" id="PF02517"/>
    </source>
</evidence>
<feature type="transmembrane region" description="Helical" evidence="1">
    <location>
        <begin position="96"/>
        <end position="121"/>
    </location>
</feature>
<reference evidence="3 4" key="1">
    <citation type="submission" date="2019-12" db="EMBL/GenBank/DDBJ databases">
        <title>The draft genomic sequence of strain Chitinophaga oryziterrae JCM 16595.</title>
        <authorList>
            <person name="Zhang X."/>
        </authorList>
    </citation>
    <scope>NUCLEOTIDE SEQUENCE [LARGE SCALE GENOMIC DNA]</scope>
    <source>
        <strain evidence="3 4">JCM 16595</strain>
    </source>
</reference>
<dbReference type="Proteomes" id="UP000468388">
    <property type="component" value="Unassembled WGS sequence"/>
</dbReference>
<keyword evidence="1" id="KW-1133">Transmembrane helix</keyword>
<keyword evidence="1" id="KW-0812">Transmembrane</keyword>
<protein>
    <submittedName>
        <fullName evidence="3">CPBP family intramembrane metalloprotease</fullName>
    </submittedName>
</protein>
<feature type="domain" description="CAAX prenyl protease 2/Lysostaphin resistance protein A-like" evidence="2">
    <location>
        <begin position="143"/>
        <end position="228"/>
    </location>
</feature>
<dbReference type="GO" id="GO:0008237">
    <property type="term" value="F:metallopeptidase activity"/>
    <property type="evidence" value="ECO:0007669"/>
    <property type="project" value="UniProtKB-KW"/>
</dbReference>
<gene>
    <name evidence="3" type="ORF">GO495_13520</name>
</gene>
<dbReference type="PANTHER" id="PTHR36435:SF1">
    <property type="entry name" value="CAAX AMINO TERMINAL PROTEASE FAMILY PROTEIN"/>
    <property type="match status" value="1"/>
</dbReference>
<dbReference type="GO" id="GO:0006508">
    <property type="term" value="P:proteolysis"/>
    <property type="evidence" value="ECO:0007669"/>
    <property type="project" value="UniProtKB-KW"/>
</dbReference>
<comment type="caution">
    <text evidence="3">The sequence shown here is derived from an EMBL/GenBank/DDBJ whole genome shotgun (WGS) entry which is preliminary data.</text>
</comment>
<evidence type="ECO:0000313" key="4">
    <source>
        <dbReference type="Proteomes" id="UP000468388"/>
    </source>
</evidence>
<dbReference type="GO" id="GO:0080120">
    <property type="term" value="P:CAAX-box protein maturation"/>
    <property type="evidence" value="ECO:0007669"/>
    <property type="project" value="UniProtKB-ARBA"/>
</dbReference>
<dbReference type="PANTHER" id="PTHR36435">
    <property type="entry name" value="SLR1288 PROTEIN"/>
    <property type="match status" value="1"/>
</dbReference>
<keyword evidence="3" id="KW-0378">Hydrolase</keyword>